<dbReference type="KEGG" id="dsa:Desal_1307"/>
<dbReference type="Gene3D" id="3.40.50.2000">
    <property type="entry name" value="Glycogen Phosphorylase B"/>
    <property type="match status" value="2"/>
</dbReference>
<dbReference type="CDD" id="cd03801">
    <property type="entry name" value="GT4_PimA-like"/>
    <property type="match status" value="1"/>
</dbReference>
<sequence>MNMKRISLILPRFSRYGGVERFGYNLSAALAAAGYSVDFICARAEDAPPQGVNIIKVGRYGFCRAGKLLWFVMAAEKARKKGNYNLTISLGKSLNQDILRIGGGPLESFWALSKRAWPAGFARSFKMFRRRTALVNMIIKYIERKQAASNCRMVCVSHRVRDWMVDSHPSLSGRDIDVIYNKPDLSLFSPLSQEERSLARAEFSMSDNDVLISTATTNFALKGVSFLIKALAELPANYHLQVAGGRNPSKYIKLAEELGVGERVRFLGKVKDMPALYGRSDLFVLPSFYDACSNSVLEALACGIPVISSRDNGSSYFLPDEKIIDDPSDYMKLAAMIRKVAAENSGEAFEWPGDVPCGIEPYLELVDQMFAGKK</sequence>
<dbReference type="SUPFAM" id="SSF53756">
    <property type="entry name" value="UDP-Glycosyltransferase/glycogen phosphorylase"/>
    <property type="match status" value="1"/>
</dbReference>
<dbReference type="CAZy" id="GT4">
    <property type="family name" value="Glycosyltransferase Family 4"/>
</dbReference>
<dbReference type="HOGENOM" id="CLU_009583_44_1_7"/>
<proteinExistence type="predicted"/>
<dbReference type="InterPro" id="IPR028098">
    <property type="entry name" value="Glyco_trans_4-like_N"/>
</dbReference>
<dbReference type="STRING" id="526222.Desal_1307"/>
<keyword evidence="3" id="KW-0808">Transferase</keyword>
<dbReference type="eggNOG" id="COG0438">
    <property type="taxonomic scope" value="Bacteria"/>
</dbReference>
<dbReference type="Proteomes" id="UP000002601">
    <property type="component" value="Chromosome"/>
</dbReference>
<dbReference type="AlphaFoldDB" id="C6C1X3"/>
<dbReference type="Pfam" id="PF13439">
    <property type="entry name" value="Glyco_transf_4"/>
    <property type="match status" value="1"/>
</dbReference>
<dbReference type="EMBL" id="CP001649">
    <property type="protein sequence ID" value="ACS79369.1"/>
    <property type="molecule type" value="Genomic_DNA"/>
</dbReference>
<reference evidence="3 4" key="1">
    <citation type="submission" date="2009-06" db="EMBL/GenBank/DDBJ databases">
        <title>Complete sequence of Desulfovibrio salexigens DSM 2638.</title>
        <authorList>
            <consortium name="US DOE Joint Genome Institute"/>
            <person name="Lucas S."/>
            <person name="Copeland A."/>
            <person name="Lapidus A."/>
            <person name="Glavina del Rio T."/>
            <person name="Tice H."/>
            <person name="Bruce D."/>
            <person name="Goodwin L."/>
            <person name="Pitluck S."/>
            <person name="Munk A.C."/>
            <person name="Brettin T."/>
            <person name="Detter J.C."/>
            <person name="Han C."/>
            <person name="Tapia R."/>
            <person name="Larimer F."/>
            <person name="Land M."/>
            <person name="Hauser L."/>
            <person name="Kyrpides N."/>
            <person name="Anderson I."/>
            <person name="Wall J.D."/>
            <person name="Arkin A.P."/>
            <person name="Dehal P."/>
            <person name="Chivian D."/>
            <person name="Giles B."/>
            <person name="Hazen T.C."/>
        </authorList>
    </citation>
    <scope>NUCLEOTIDE SEQUENCE [LARGE SCALE GENOMIC DNA]</scope>
    <source>
        <strain evidence="4">ATCC 14822 / DSM 2638 / NCIMB 8403 / VKM B-1763</strain>
    </source>
</reference>
<evidence type="ECO:0000259" key="2">
    <source>
        <dbReference type="Pfam" id="PF13439"/>
    </source>
</evidence>
<dbReference type="Pfam" id="PF00534">
    <property type="entry name" value="Glycos_transf_1"/>
    <property type="match status" value="1"/>
</dbReference>
<organism evidence="3 4">
    <name type="scientific">Maridesulfovibrio salexigens (strain ATCC 14822 / DSM 2638 / NCIMB 8403 / VKM B-1763)</name>
    <name type="common">Desulfovibrio salexigens</name>
    <dbReference type="NCBI Taxonomy" id="526222"/>
    <lineage>
        <taxon>Bacteria</taxon>
        <taxon>Pseudomonadati</taxon>
        <taxon>Thermodesulfobacteriota</taxon>
        <taxon>Desulfovibrionia</taxon>
        <taxon>Desulfovibrionales</taxon>
        <taxon>Desulfovibrionaceae</taxon>
        <taxon>Maridesulfovibrio</taxon>
    </lineage>
</organism>
<gene>
    <name evidence="3" type="ordered locus">Desal_1307</name>
</gene>
<protein>
    <submittedName>
        <fullName evidence="3">Glycosyl transferase group 1</fullName>
    </submittedName>
</protein>
<dbReference type="GO" id="GO:0016757">
    <property type="term" value="F:glycosyltransferase activity"/>
    <property type="evidence" value="ECO:0007669"/>
    <property type="project" value="InterPro"/>
</dbReference>
<feature type="domain" description="Glycosyl transferase family 1" evidence="1">
    <location>
        <begin position="220"/>
        <end position="342"/>
    </location>
</feature>
<evidence type="ECO:0000313" key="3">
    <source>
        <dbReference type="EMBL" id="ACS79369.1"/>
    </source>
</evidence>
<dbReference type="InterPro" id="IPR001296">
    <property type="entry name" value="Glyco_trans_1"/>
</dbReference>
<accession>C6C1X3</accession>
<evidence type="ECO:0000259" key="1">
    <source>
        <dbReference type="Pfam" id="PF00534"/>
    </source>
</evidence>
<feature type="domain" description="Glycosyltransferase subfamily 4-like N-terminal" evidence="2">
    <location>
        <begin position="16"/>
        <end position="84"/>
    </location>
</feature>
<evidence type="ECO:0000313" key="4">
    <source>
        <dbReference type="Proteomes" id="UP000002601"/>
    </source>
</evidence>
<dbReference type="PANTHER" id="PTHR12526">
    <property type="entry name" value="GLYCOSYLTRANSFERASE"/>
    <property type="match status" value="1"/>
</dbReference>
<name>C6C1X3_MARSD</name>
<keyword evidence="4" id="KW-1185">Reference proteome</keyword>